<dbReference type="CDD" id="cd11579">
    <property type="entry name" value="Glyco_tran_WbsX"/>
    <property type="match status" value="1"/>
</dbReference>
<dbReference type="Gene3D" id="3.20.20.80">
    <property type="entry name" value="Glycosidases"/>
    <property type="match status" value="1"/>
</dbReference>
<dbReference type="HOGENOM" id="CLU_038570_0_0_7"/>
<dbReference type="STRING" id="243231.GSU1508"/>
<evidence type="ECO:0008006" key="3">
    <source>
        <dbReference type="Google" id="ProtNLM"/>
    </source>
</evidence>
<dbReference type="eggNOG" id="COG0457">
    <property type="taxonomic scope" value="Bacteria"/>
</dbReference>
<dbReference type="Proteomes" id="UP000000577">
    <property type="component" value="Chromosome"/>
</dbReference>
<protein>
    <recommendedName>
        <fullName evidence="3">Glycosyl hydrolase</fullName>
    </recommendedName>
</protein>
<dbReference type="RefSeq" id="WP_010942154.1">
    <property type="nucleotide sequence ID" value="NC_002939.5"/>
</dbReference>
<dbReference type="EnsemblBacteria" id="AAR34882">
    <property type="protein sequence ID" value="AAR34882"/>
    <property type="gene ID" value="GSU1508"/>
</dbReference>
<gene>
    <name evidence="1" type="ordered locus">GSU1508</name>
</gene>
<dbReference type="InterPro" id="IPR032719">
    <property type="entry name" value="WbsX"/>
</dbReference>
<dbReference type="EMBL" id="AE017180">
    <property type="protein sequence ID" value="AAR34882.2"/>
    <property type="molecule type" value="Genomic_DNA"/>
</dbReference>
<organism evidence="1 2">
    <name type="scientific">Geobacter sulfurreducens (strain ATCC 51573 / DSM 12127 / PCA)</name>
    <dbReference type="NCBI Taxonomy" id="243231"/>
    <lineage>
        <taxon>Bacteria</taxon>
        <taxon>Pseudomonadati</taxon>
        <taxon>Thermodesulfobacteriota</taxon>
        <taxon>Desulfuromonadia</taxon>
        <taxon>Geobacterales</taxon>
        <taxon>Geobacteraceae</taxon>
        <taxon>Geobacter</taxon>
    </lineage>
</organism>
<dbReference type="OrthoDB" id="8666056at2"/>
<sequence length="372" mass="44536">MITPDHNIIKPIAIVLPQFHPIRENNLWWGEGFTEWTNVVKGRPRFRGHYQPHLPKDLGYYDLRLPETRKAQAALATKYGIYGFCYYHYWFNGRRILESPVDAMLESGEPDFPFMLCWANENWTRNWDGSYNKVLLEQKYSKEDFVNHARHLIRYFKDDRYIKIDGRPVFAIYKDDIGEDIEKYLLLFRNELLKNSINVFLCRFERNIGTSRDLNRAFQVFDAGIEFQPLARQFSYLINYNNRLSRRIYKTLKKHFCFCKNIDDVYVYSHLVDNDLKYDFQQGWPIFPGVCPGWDNSARRRDTTAIIFDKSTPEIFKLWVREKIRITDWNLLPERFLFVNAWNEWAEGNHLEPCEKWGTQYLAALQAGINEM</sequence>
<dbReference type="PATRIC" id="fig|243231.5.peg.1552"/>
<evidence type="ECO:0000313" key="1">
    <source>
        <dbReference type="EMBL" id="AAR34882.2"/>
    </source>
</evidence>
<proteinExistence type="predicted"/>
<dbReference type="InParanoid" id="Q74D11"/>
<reference evidence="1 2" key="2">
    <citation type="journal article" date="2012" name="BMC Genomics">
        <title>Comparative genomic analysis of Geobacter sulfurreducens KN400, a strain with enhanced capacity for extracellular electron transfer and electricity production.</title>
        <authorList>
            <person name="Butler J.E."/>
            <person name="Young N.D."/>
            <person name="Aklujkar M."/>
            <person name="Lovley D.R."/>
        </authorList>
    </citation>
    <scope>NUCLEOTIDE SEQUENCE [LARGE SCALE GENOMIC DNA]</scope>
    <source>
        <strain evidence="2">ATCC 51573 / DSM 12127 / PCA</strain>
    </source>
</reference>
<dbReference type="PANTHER" id="PTHR41244">
    <property type="entry name" value="RHAMNAN SYNTHESIS F"/>
    <property type="match status" value="1"/>
</dbReference>
<evidence type="ECO:0000313" key="2">
    <source>
        <dbReference type="Proteomes" id="UP000000577"/>
    </source>
</evidence>
<accession>Q74D11</accession>
<keyword evidence="2" id="KW-1185">Reference proteome</keyword>
<dbReference type="AlphaFoldDB" id="Q74D11"/>
<dbReference type="KEGG" id="gsu:GSU1508"/>
<dbReference type="Pfam" id="PF14307">
    <property type="entry name" value="Glyco_tran_WbsX"/>
    <property type="match status" value="1"/>
</dbReference>
<name>Q74D11_GEOSL</name>
<reference evidence="1 2" key="1">
    <citation type="journal article" date="2003" name="Science">
        <title>Genome of Geobacter sulfurreducens: metal reduction in subsurface environments.</title>
        <authorList>
            <person name="Methe B.A."/>
            <person name="Nelson K.E."/>
            <person name="Eisen J.A."/>
            <person name="Paulsen I.T."/>
            <person name="Nelson W."/>
            <person name="Heidelberg J.F."/>
            <person name="Wu D."/>
            <person name="Wu M."/>
            <person name="Ward N."/>
            <person name="Beanan M.J."/>
            <person name="Dodson R.J."/>
            <person name="Madupu R."/>
            <person name="Brinkac L.M."/>
            <person name="Daugherty S.C."/>
            <person name="DeBoy R.T."/>
            <person name="Durkin A.S."/>
            <person name="Gwinn M."/>
            <person name="Kolonay J.F."/>
            <person name="Sullivan S.A."/>
            <person name="Haft D.H."/>
            <person name="Selengut J."/>
            <person name="Davidsen T.M."/>
            <person name="Zafar N."/>
            <person name="White O."/>
            <person name="Tran B."/>
            <person name="Romero C."/>
            <person name="Forberger H.A."/>
            <person name="Weidman J."/>
            <person name="Khouri H."/>
            <person name="Feldblyum T.V."/>
            <person name="Utterback T.R."/>
            <person name="Van Aken S.E."/>
            <person name="Lovley D.R."/>
            <person name="Fraser C.M."/>
        </authorList>
    </citation>
    <scope>NUCLEOTIDE SEQUENCE [LARGE SCALE GENOMIC DNA]</scope>
    <source>
        <strain evidence="2">ATCC 51573 / DSM 12127 / PCA</strain>
    </source>
</reference>
<dbReference type="PANTHER" id="PTHR41244:SF1">
    <property type="entry name" value="GLYCOSYLTRANSFERASE"/>
    <property type="match status" value="1"/>
</dbReference>
<dbReference type="DNASU" id="2686110"/>